<organism evidence="1 2">
    <name type="scientific">Acuticoccus sediminis</name>
    <dbReference type="NCBI Taxonomy" id="2184697"/>
    <lineage>
        <taxon>Bacteria</taxon>
        <taxon>Pseudomonadati</taxon>
        <taxon>Pseudomonadota</taxon>
        <taxon>Alphaproteobacteria</taxon>
        <taxon>Hyphomicrobiales</taxon>
        <taxon>Amorphaceae</taxon>
        <taxon>Acuticoccus</taxon>
    </lineage>
</organism>
<dbReference type="RefSeq" id="WP_111352800.1">
    <property type="nucleotide sequence ID" value="NZ_QHHQ01000026.1"/>
</dbReference>
<proteinExistence type="predicted"/>
<dbReference type="OrthoDB" id="307209at2"/>
<sequence length="439" mass="49024">MSHRTVQEWGSLRYGSGDDEVPRAALDPLAAVARHSSAGPAFELHRDRLRARQVVGVVATRAHSLEILPKIDFADPDPTHRRTREQLVHMLAVAHDLDVASGEIASLGRQHETLLELLVGLFARRLVVAVRHGRPRRYVRLEEDLPQLRGRLDAKRQFSVLAANPQRLASIHDELSPDIALNRIMKATIACLARLSRSAANRRLLRELQLIYEDVEDVAVPALRWGDVVLDRTSTRWRGLLALARQLLRADYQTTSAGAADGITLLFDMNVLFEAYVARLVRGVWAGPEVAVVAQGGRRFCLIDADERGRFQTKPDILVRDAQGIVAILDTKWKRLASRLDEPKQKVAQSDVYQMVAYARVYGCPDVVLVYPHHAGMRSEVPTIRHFMVTGSHDRLTIATVDVRSHDAARQSLRHLAASLRTPRPMAEELTPNGPDPVS</sequence>
<dbReference type="Proteomes" id="UP000249590">
    <property type="component" value="Unassembled WGS sequence"/>
</dbReference>
<comment type="caution">
    <text evidence="1">The sequence shown here is derived from an EMBL/GenBank/DDBJ whole genome shotgun (WGS) entry which is preliminary data.</text>
</comment>
<dbReference type="EMBL" id="QHHQ01000026">
    <property type="protein sequence ID" value="RAH95649.1"/>
    <property type="molecule type" value="Genomic_DNA"/>
</dbReference>
<dbReference type="PANTHER" id="PTHR38733">
    <property type="entry name" value="PROTEIN MCRC"/>
    <property type="match status" value="1"/>
</dbReference>
<keyword evidence="1" id="KW-0255">Endonuclease</keyword>
<dbReference type="AlphaFoldDB" id="A0A8B2NFU8"/>
<name>A0A8B2NFU8_9HYPH</name>
<dbReference type="PANTHER" id="PTHR38733:SF1">
    <property type="entry name" value="TYPE IV METHYL-DIRECTED RESTRICTION ENZYME ECOKMCRBC"/>
    <property type="match status" value="1"/>
</dbReference>
<dbReference type="GO" id="GO:0004519">
    <property type="term" value="F:endonuclease activity"/>
    <property type="evidence" value="ECO:0007669"/>
    <property type="project" value="UniProtKB-KW"/>
</dbReference>
<keyword evidence="1" id="KW-0378">Hydrolase</keyword>
<gene>
    <name evidence="1" type="ORF">DLJ53_34225</name>
</gene>
<accession>A0A8B2NFU8</accession>
<evidence type="ECO:0000313" key="1">
    <source>
        <dbReference type="EMBL" id="RAH95649.1"/>
    </source>
</evidence>
<keyword evidence="1" id="KW-0540">Nuclease</keyword>
<dbReference type="Pfam" id="PF10117">
    <property type="entry name" value="McrBC"/>
    <property type="match status" value="1"/>
</dbReference>
<dbReference type="InterPro" id="IPR019292">
    <property type="entry name" value="McrC"/>
</dbReference>
<reference evidence="1 2" key="1">
    <citation type="submission" date="2018-05" db="EMBL/GenBank/DDBJ databases">
        <title>Acuticoccus sediminis sp. nov., isolated from deep-sea sediment of Indian Ocean.</title>
        <authorList>
            <person name="Liu X."/>
            <person name="Lai Q."/>
            <person name="Du Y."/>
            <person name="Sun F."/>
            <person name="Zhang X."/>
            <person name="Wang S."/>
            <person name="Shao Z."/>
        </authorList>
    </citation>
    <scope>NUCLEOTIDE SEQUENCE [LARGE SCALE GENOMIC DNA]</scope>
    <source>
        <strain evidence="1 2">PTG4-2</strain>
    </source>
</reference>
<keyword evidence="2" id="KW-1185">Reference proteome</keyword>
<evidence type="ECO:0000313" key="2">
    <source>
        <dbReference type="Proteomes" id="UP000249590"/>
    </source>
</evidence>
<protein>
    <submittedName>
        <fullName evidence="1">Restriction endonuclease</fullName>
    </submittedName>
</protein>